<protein>
    <recommendedName>
        <fullName evidence="4">UPAR/Ly6 domain-containing protein</fullName>
    </recommendedName>
</protein>
<feature type="signal peptide" evidence="1">
    <location>
        <begin position="1"/>
        <end position="27"/>
    </location>
</feature>
<name>A0AAF5PWP0_WUCBA</name>
<reference evidence="3" key="3">
    <citation type="submission" date="2024-02" db="UniProtKB">
        <authorList>
            <consortium name="WormBaseParasite"/>
        </authorList>
    </citation>
    <scope>IDENTIFICATION</scope>
    <source>
        <strain evidence="3">pt0022</strain>
    </source>
</reference>
<evidence type="ECO:0008006" key="4">
    <source>
        <dbReference type="Google" id="ProtNLM"/>
    </source>
</evidence>
<evidence type="ECO:0000256" key="1">
    <source>
        <dbReference type="SAM" id="SignalP"/>
    </source>
</evidence>
<evidence type="ECO:0000313" key="3">
    <source>
        <dbReference type="WBParaSite" id="mrna-Wban_06561"/>
    </source>
</evidence>
<dbReference type="WBParaSite" id="mrna-Wban_06561">
    <property type="protein sequence ID" value="mrna-Wban_06561"/>
    <property type="gene ID" value="Wban_06561"/>
</dbReference>
<keyword evidence="1" id="KW-0732">Signal</keyword>
<reference evidence="2" key="1">
    <citation type="submission" date="2015-03" db="EMBL/GenBank/DDBJ databases">
        <title>Wuchereria bancrofti Genome Sequencing Papua New Guinea Strain.</title>
        <authorList>
            <person name="Small S.T."/>
            <person name="Serre D."/>
            <person name="Zimmerman P.A."/>
        </authorList>
    </citation>
    <scope>NUCLEOTIDE SEQUENCE [LARGE SCALE GENOMIC DNA]</scope>
    <source>
        <strain evidence="2">pt0022</strain>
    </source>
</reference>
<proteinExistence type="predicted"/>
<dbReference type="AlphaFoldDB" id="A0AAF5PWP0"/>
<accession>A0AAF5PWP0</accession>
<reference evidence="2" key="2">
    <citation type="journal article" date="2016" name="Mol. Ecol.">
        <title>Population genomics of the filarial nematode parasite Wuchereria bancrofti from mosquitoes.</title>
        <authorList>
            <person name="Small S.T."/>
            <person name="Reimer L.J."/>
            <person name="Tisch D.J."/>
            <person name="King C.L."/>
            <person name="Christensen B.M."/>
            <person name="Siba P.M."/>
            <person name="Kazura J.W."/>
            <person name="Serre D."/>
            <person name="Zimmerman P.A."/>
        </authorList>
    </citation>
    <scope>NUCLEOTIDE SEQUENCE</scope>
    <source>
        <strain evidence="2">pt0022</strain>
    </source>
</reference>
<sequence>MSGRYHCCDQIALIFLNSLSAIILCAAQHLCFQCSDPNIEVHYGAFFNNPRVLQDSNKGNERQPRCESVKKAKIQMCRDPCYTLNVTTFDIKTEQFLLFGMSHGCSTLILLPSKIQSSGCYHSNILLKTIPAHPLQTQYCFCTNDSCNIIRPANALMRVGASRFKEQEVELVTHNYTIPNITSGSTAKSVHLSGTFLLLFVLIR</sequence>
<evidence type="ECO:0000313" key="2">
    <source>
        <dbReference type="Proteomes" id="UP000093561"/>
    </source>
</evidence>
<dbReference type="Proteomes" id="UP000093561">
    <property type="component" value="Unassembled WGS sequence"/>
</dbReference>
<feature type="chain" id="PRO_5042093131" description="UPAR/Ly6 domain-containing protein" evidence="1">
    <location>
        <begin position="28"/>
        <end position="204"/>
    </location>
</feature>
<organism evidence="2 3">
    <name type="scientific">Wuchereria bancrofti</name>
    <dbReference type="NCBI Taxonomy" id="6293"/>
    <lineage>
        <taxon>Eukaryota</taxon>
        <taxon>Metazoa</taxon>
        <taxon>Ecdysozoa</taxon>
        <taxon>Nematoda</taxon>
        <taxon>Chromadorea</taxon>
        <taxon>Rhabditida</taxon>
        <taxon>Spirurina</taxon>
        <taxon>Spiruromorpha</taxon>
        <taxon>Filarioidea</taxon>
        <taxon>Onchocercidae</taxon>
        <taxon>Wuchereria</taxon>
    </lineage>
</organism>